<sequence>MKRIISVVLSIMMLATVIPFATVSSSAATASTPTKYETAAHKIDSMYRYNGTDLGATYTKEATTFKVWAPTAKSVKVNFYATGSDKEEGAKDLGSKELTLDEKTGVYSVKADGDLANTYYTYTVTAASIADSTKVTTKEIPDVYSVATGVNGKRSMVCDLSSTNPEGWDQDKHVLTDDIADASIWEIHVKDFSYSESSGVSAKNRGKYLAFTELGTTLNNLGSIPTCVDYLKELGISYVQINPMYDFGSVDETGPDNQFNWGYDPVNYNVPEGSYSSNPYDGNVRINEMKQMIQALHKAGIGVIMDVVYNHMYNTNTSFQGTVPDYYYRMNANGTWSNASGCGNDTASERAMYHNFMVQSVNYWATEYHIDGFRFDLMGLHDVKTMNDIRSTLDKISPKMPVYGEGWSMSTKNDLTDYDGDTVRMASQGSTKALDSRVGMFNDQYRDAVKGSYSSIDAKGYIQGNLVDTSKGVRYGVRANTAGSAAKWKAYSPAQCVNYVSCHDNNTLYDKLWGSVYGKTSDYRARNNNLIRINKFAETIGATSQGLHFFLAGEEMGRSKDGDENSYNSAATENMIDWNDVSKNADLVSYYKGMLDIRKSFSPFTTDDINLRDNYRFGQTLTNSSNIVSYTVSNATEGEWNKLAVVMNNDVEKSATVSLAFDKTLANDTEWVVIADSDEAGLTPIKYIKGNEIEVPSQTAMVLVEKSTYEKANIKTNRSKVTVVNKDVDTGKILSKQVLYGTAGTKYEAKTDENLKLQYELLGIDGDQYGTFGTTDKTVTFLYGEYVPENLKKTLTGKSKLTVKDATLIQKYLSKTATLTEEQIKTADYNQDGVVNVADATLVQKKITHKDYGLVNKIRIRYISKSTNKPIAPDKVMDIVAGKSDTYTPDKLIAYKYANEYTLDGNKVESEVSSVDVQHKFAGQLLLFYYDDDNYDVTLHVKHSGSATWTPKLWAWYDTELGSVNIYNKWPGQSLTKGDDGWFTTTFKVANGVDYSLIINNGTVQTQDYNGVSGTEKWIIINDNKIIDKGDFLSFYDTKPGLIG</sequence>
<dbReference type="Gene3D" id="2.60.40.1180">
    <property type="entry name" value="Golgi alpha-mannosidase II"/>
    <property type="match status" value="1"/>
</dbReference>
<dbReference type="CDD" id="cd14256">
    <property type="entry name" value="Dockerin_I"/>
    <property type="match status" value="1"/>
</dbReference>
<evidence type="ECO:0000259" key="4">
    <source>
        <dbReference type="SMART" id="SM00642"/>
    </source>
</evidence>
<dbReference type="PANTHER" id="PTHR43002">
    <property type="entry name" value="GLYCOGEN DEBRANCHING ENZYME"/>
    <property type="match status" value="1"/>
</dbReference>
<dbReference type="GO" id="GO:0051060">
    <property type="term" value="F:pullulanase activity"/>
    <property type="evidence" value="ECO:0007669"/>
    <property type="project" value="UniProtKB-EC"/>
</dbReference>
<dbReference type="Pfam" id="PF00128">
    <property type="entry name" value="Alpha-amylase"/>
    <property type="match status" value="1"/>
</dbReference>
<dbReference type="CDD" id="cd11341">
    <property type="entry name" value="AmyAc_Pullulanase_LD-like"/>
    <property type="match status" value="1"/>
</dbReference>
<dbReference type="InterPro" id="IPR002105">
    <property type="entry name" value="Dockerin_1_rpt"/>
</dbReference>
<dbReference type="SUPFAM" id="SSF63446">
    <property type="entry name" value="Type I dockerin domain"/>
    <property type="match status" value="1"/>
</dbReference>
<keyword evidence="2" id="KW-0119">Carbohydrate metabolism</keyword>
<dbReference type="SUPFAM" id="SSF51445">
    <property type="entry name" value="(Trans)glycosidases"/>
    <property type="match status" value="1"/>
</dbReference>
<feature type="chain" id="PRO_5046553651" evidence="3">
    <location>
        <begin position="22"/>
        <end position="1044"/>
    </location>
</feature>
<dbReference type="CDD" id="cd02860">
    <property type="entry name" value="E_set_Pullulanase"/>
    <property type="match status" value="1"/>
</dbReference>
<evidence type="ECO:0000313" key="5">
    <source>
        <dbReference type="EMBL" id="MEQ2564821.1"/>
    </source>
</evidence>
<keyword evidence="3" id="KW-0732">Signal</keyword>
<dbReference type="NCBIfam" id="TIGR02104">
    <property type="entry name" value="pulA_typeI"/>
    <property type="match status" value="1"/>
</dbReference>
<proteinExistence type="inferred from homology"/>
<dbReference type="Gene3D" id="3.20.20.80">
    <property type="entry name" value="Glycosidases"/>
    <property type="match status" value="1"/>
</dbReference>
<dbReference type="Gene3D" id="1.10.1330.10">
    <property type="entry name" value="Dockerin domain"/>
    <property type="match status" value="1"/>
</dbReference>
<dbReference type="SMART" id="SM00642">
    <property type="entry name" value="Aamy"/>
    <property type="match status" value="1"/>
</dbReference>
<keyword evidence="6" id="KW-1185">Reference proteome</keyword>
<dbReference type="Pfam" id="PF02922">
    <property type="entry name" value="CBM_48"/>
    <property type="match status" value="1"/>
</dbReference>
<dbReference type="Gene3D" id="2.60.40.10">
    <property type="entry name" value="Immunoglobulins"/>
    <property type="match status" value="1"/>
</dbReference>
<feature type="domain" description="Glycosyl hydrolase family 13 catalytic" evidence="4">
    <location>
        <begin position="186"/>
        <end position="598"/>
    </location>
</feature>
<keyword evidence="5" id="KW-0378">Hydrolase</keyword>
<keyword evidence="2" id="KW-0136">Cellulose degradation</keyword>
<keyword evidence="5" id="KW-0326">Glycosidase</keyword>
<protein>
    <submittedName>
        <fullName evidence="5">Type I pullulanase</fullName>
        <ecNumber evidence="5">3.2.1.41</ecNumber>
    </submittedName>
</protein>
<dbReference type="InterPro" id="IPR004193">
    <property type="entry name" value="Glyco_hydro_13_N"/>
</dbReference>
<dbReference type="EC" id="3.2.1.41" evidence="5"/>
<comment type="similarity">
    <text evidence="1">Belongs to the glycosyl hydrolase 13 family.</text>
</comment>
<reference evidence="5 6" key="1">
    <citation type="submission" date="2024-03" db="EMBL/GenBank/DDBJ databases">
        <title>Human intestinal bacterial collection.</title>
        <authorList>
            <person name="Pauvert C."/>
            <person name="Hitch T.C.A."/>
            <person name="Clavel T."/>
        </authorList>
    </citation>
    <scope>NUCLEOTIDE SEQUENCE [LARGE SCALE GENOMIC DNA]</scope>
    <source>
        <strain evidence="5 6">CLA-AP-H18</strain>
    </source>
</reference>
<dbReference type="InterPro" id="IPR013780">
    <property type="entry name" value="Glyco_hydro_b"/>
</dbReference>
<accession>A0ABV1HR59</accession>
<dbReference type="InterPro" id="IPR014756">
    <property type="entry name" value="Ig_E-set"/>
</dbReference>
<organism evidence="5 6">
    <name type="scientific">Ruminococcoides intestinihominis</name>
    <dbReference type="NCBI Taxonomy" id="3133161"/>
    <lineage>
        <taxon>Bacteria</taxon>
        <taxon>Bacillati</taxon>
        <taxon>Bacillota</taxon>
        <taxon>Clostridia</taxon>
        <taxon>Eubacteriales</taxon>
        <taxon>Oscillospiraceae</taxon>
        <taxon>Ruminococcoides</taxon>
    </lineage>
</organism>
<evidence type="ECO:0000256" key="1">
    <source>
        <dbReference type="ARBA" id="ARBA00008061"/>
    </source>
</evidence>
<dbReference type="SUPFAM" id="SSF81296">
    <property type="entry name" value="E set domains"/>
    <property type="match status" value="1"/>
</dbReference>
<dbReference type="InterPro" id="IPR031965">
    <property type="entry name" value="CBM26"/>
</dbReference>
<evidence type="ECO:0000256" key="2">
    <source>
        <dbReference type="ARBA" id="ARBA00023001"/>
    </source>
</evidence>
<dbReference type="InterPro" id="IPR011840">
    <property type="entry name" value="PulA_typeI"/>
</dbReference>
<feature type="signal peptide" evidence="3">
    <location>
        <begin position="1"/>
        <end position="21"/>
    </location>
</feature>
<comment type="caution">
    <text evidence="5">The sequence shown here is derived from an EMBL/GenBank/DDBJ whole genome shotgun (WGS) entry which is preliminary data.</text>
</comment>
<dbReference type="RefSeq" id="WP_211147578.1">
    <property type="nucleotide sequence ID" value="NZ_JBBMEY010000002.1"/>
</dbReference>
<dbReference type="Pfam" id="PF00404">
    <property type="entry name" value="Dockerin_1"/>
    <property type="match status" value="1"/>
</dbReference>
<dbReference type="InterPro" id="IPR017853">
    <property type="entry name" value="GH"/>
</dbReference>
<name>A0ABV1HR59_9FIRM</name>
<evidence type="ECO:0000256" key="3">
    <source>
        <dbReference type="SAM" id="SignalP"/>
    </source>
</evidence>
<dbReference type="InterPro" id="IPR006047">
    <property type="entry name" value="GH13_cat_dom"/>
</dbReference>
<dbReference type="EMBL" id="JBBMFI010000002">
    <property type="protein sequence ID" value="MEQ2564821.1"/>
    <property type="molecule type" value="Genomic_DNA"/>
</dbReference>
<evidence type="ECO:0000313" key="6">
    <source>
        <dbReference type="Proteomes" id="UP001478133"/>
    </source>
</evidence>
<dbReference type="InterPro" id="IPR036439">
    <property type="entry name" value="Dockerin_dom_sf"/>
</dbReference>
<gene>
    <name evidence="5" type="primary">pulA</name>
    <name evidence="5" type="ORF">ABFO16_01045</name>
</gene>
<dbReference type="Pfam" id="PF16738">
    <property type="entry name" value="CBM26"/>
    <property type="match status" value="1"/>
</dbReference>
<keyword evidence="2" id="KW-0624">Polysaccharide degradation</keyword>
<dbReference type="InterPro" id="IPR013783">
    <property type="entry name" value="Ig-like_fold"/>
</dbReference>
<dbReference type="Proteomes" id="UP001478133">
    <property type="component" value="Unassembled WGS sequence"/>
</dbReference>